<protein>
    <submittedName>
        <fullName evidence="1">Uncharacterized protein</fullName>
    </submittedName>
</protein>
<accession>A0A9J6RQD6</accession>
<dbReference type="RefSeq" id="WP_268905177.1">
    <property type="nucleotide sequence ID" value="NZ_JAPTGG010000013.1"/>
</dbReference>
<comment type="caution">
    <text evidence="1">The sequence shown here is derived from an EMBL/GenBank/DDBJ whole genome shotgun (WGS) entry which is preliminary data.</text>
</comment>
<gene>
    <name evidence="1" type="ORF">O0V09_14935</name>
</gene>
<evidence type="ECO:0000313" key="1">
    <source>
        <dbReference type="EMBL" id="MCZ0866505.1"/>
    </source>
</evidence>
<dbReference type="EMBL" id="JAPTGG010000013">
    <property type="protein sequence ID" value="MCZ0866505.1"/>
    <property type="molecule type" value="Genomic_DNA"/>
</dbReference>
<proteinExistence type="predicted"/>
<dbReference type="AlphaFoldDB" id="A0A9J6RQD6"/>
<reference evidence="1 2" key="1">
    <citation type="submission" date="2022-12" db="EMBL/GenBank/DDBJ databases">
        <title>Dasania phycosphaerae sp. nov., isolated from particulate material of the south coast of Korea.</title>
        <authorList>
            <person name="Jiang Y."/>
        </authorList>
    </citation>
    <scope>NUCLEOTIDE SEQUENCE [LARGE SCALE GENOMIC DNA]</scope>
    <source>
        <strain evidence="1 2">GY-19</strain>
    </source>
</reference>
<dbReference type="Proteomes" id="UP001069090">
    <property type="component" value="Unassembled WGS sequence"/>
</dbReference>
<sequence length="126" mass="14321">MKNQFKLNKPCANCPFRNDESAIHLELGRREEIIEGLLSGQDMTFHCHKTVYRDDGRNFDEEGNYHPKDICQCPGAAAVARKYGRDTVMVQVATRMGVIPENHYDSALDLTIDKDQLNVDPQKAKI</sequence>
<evidence type="ECO:0000313" key="2">
    <source>
        <dbReference type="Proteomes" id="UP001069090"/>
    </source>
</evidence>
<name>A0A9J6RQD6_9GAMM</name>
<keyword evidence="2" id="KW-1185">Reference proteome</keyword>
<organism evidence="1 2">
    <name type="scientific">Dasania phycosphaerae</name>
    <dbReference type="NCBI Taxonomy" id="2950436"/>
    <lineage>
        <taxon>Bacteria</taxon>
        <taxon>Pseudomonadati</taxon>
        <taxon>Pseudomonadota</taxon>
        <taxon>Gammaproteobacteria</taxon>
        <taxon>Cellvibrionales</taxon>
        <taxon>Spongiibacteraceae</taxon>
        <taxon>Dasania</taxon>
    </lineage>
</organism>